<evidence type="ECO:0000313" key="2">
    <source>
        <dbReference type="Proteomes" id="UP001057402"/>
    </source>
</evidence>
<organism evidence="1 2">
    <name type="scientific">Melastoma candidum</name>
    <dbReference type="NCBI Taxonomy" id="119954"/>
    <lineage>
        <taxon>Eukaryota</taxon>
        <taxon>Viridiplantae</taxon>
        <taxon>Streptophyta</taxon>
        <taxon>Embryophyta</taxon>
        <taxon>Tracheophyta</taxon>
        <taxon>Spermatophyta</taxon>
        <taxon>Magnoliopsida</taxon>
        <taxon>eudicotyledons</taxon>
        <taxon>Gunneridae</taxon>
        <taxon>Pentapetalae</taxon>
        <taxon>rosids</taxon>
        <taxon>malvids</taxon>
        <taxon>Myrtales</taxon>
        <taxon>Melastomataceae</taxon>
        <taxon>Melastomatoideae</taxon>
        <taxon>Melastomateae</taxon>
        <taxon>Melastoma</taxon>
    </lineage>
</organism>
<comment type="caution">
    <text evidence="1">The sequence shown here is derived from an EMBL/GenBank/DDBJ whole genome shotgun (WGS) entry which is preliminary data.</text>
</comment>
<keyword evidence="2" id="KW-1185">Reference proteome</keyword>
<reference evidence="2" key="1">
    <citation type="journal article" date="2023" name="Front. Plant Sci.">
        <title>Chromosomal-level genome assembly of Melastoma candidum provides insights into trichome evolution.</title>
        <authorList>
            <person name="Zhong Y."/>
            <person name="Wu W."/>
            <person name="Sun C."/>
            <person name="Zou P."/>
            <person name="Liu Y."/>
            <person name="Dai S."/>
            <person name="Zhou R."/>
        </authorList>
    </citation>
    <scope>NUCLEOTIDE SEQUENCE [LARGE SCALE GENOMIC DNA]</scope>
</reference>
<protein>
    <submittedName>
        <fullName evidence="1">Uncharacterized protein</fullName>
    </submittedName>
</protein>
<dbReference type="Proteomes" id="UP001057402">
    <property type="component" value="Chromosome 12"/>
</dbReference>
<dbReference type="EMBL" id="CM042891">
    <property type="protein sequence ID" value="KAI4302916.1"/>
    <property type="molecule type" value="Genomic_DNA"/>
</dbReference>
<accession>A0ACB9L0X5</accession>
<name>A0ACB9L0X5_9MYRT</name>
<proteinExistence type="predicted"/>
<evidence type="ECO:0000313" key="1">
    <source>
        <dbReference type="EMBL" id="KAI4302916.1"/>
    </source>
</evidence>
<gene>
    <name evidence="1" type="ORF">MLD38_038609</name>
</gene>
<sequence length="186" mass="20115">MGRCNLAMVVVMAAAFSCLMTMESANAMLHVVGGREGWDVPDNLTFYDDWARPRTFGAGDQLIFPFRLGPNNVMEVSGKDYETCNTISPIEMHYEAPLILNLTKTGDYYYLSSIGKHCEFGQKLHITVVNAEGSSGKEFPFDFGFIETTAPAPAPGVDTDHKASSGTSLRVAAICGALGLLVSMFA</sequence>